<accession>A0A382AN26</accession>
<dbReference type="Pfam" id="PF09371">
    <property type="entry name" value="Tex_N"/>
    <property type="match status" value="1"/>
</dbReference>
<organism evidence="2">
    <name type="scientific">marine metagenome</name>
    <dbReference type="NCBI Taxonomy" id="408172"/>
    <lineage>
        <taxon>unclassified sequences</taxon>
        <taxon>metagenomes</taxon>
        <taxon>ecological metagenomes</taxon>
    </lineage>
</organism>
<evidence type="ECO:0000259" key="1">
    <source>
        <dbReference type="Pfam" id="PF09371"/>
    </source>
</evidence>
<protein>
    <recommendedName>
        <fullName evidence="1">Tex-like protein N-terminal domain-containing protein</fullName>
    </recommendedName>
</protein>
<feature type="non-terminal residue" evidence="2">
    <location>
        <position position="49"/>
    </location>
</feature>
<sequence length="49" mass="5429">MSTQTETTQSYVSKIAGELHLMAAQVRSTISLIEEAATVPFIARYRKEA</sequence>
<dbReference type="InterPro" id="IPR023319">
    <property type="entry name" value="Tex-like_HTH_dom_sf"/>
</dbReference>
<feature type="domain" description="Tex-like protein N-terminal" evidence="1">
    <location>
        <begin position="10"/>
        <end position="49"/>
    </location>
</feature>
<gene>
    <name evidence="2" type="ORF">METZ01_LOCUS155819</name>
</gene>
<dbReference type="EMBL" id="UINC01026110">
    <property type="protein sequence ID" value="SVB02965.1"/>
    <property type="molecule type" value="Genomic_DNA"/>
</dbReference>
<name>A0A382AN26_9ZZZZ</name>
<dbReference type="Gene3D" id="1.10.10.650">
    <property type="entry name" value="RuvA domain 2-like"/>
    <property type="match status" value="1"/>
</dbReference>
<evidence type="ECO:0000313" key="2">
    <source>
        <dbReference type="EMBL" id="SVB02965.1"/>
    </source>
</evidence>
<proteinExistence type="predicted"/>
<dbReference type="SUPFAM" id="SSF158832">
    <property type="entry name" value="Tex N-terminal region-like"/>
    <property type="match status" value="1"/>
</dbReference>
<reference evidence="2" key="1">
    <citation type="submission" date="2018-05" db="EMBL/GenBank/DDBJ databases">
        <authorList>
            <person name="Lanie J.A."/>
            <person name="Ng W.-L."/>
            <person name="Kazmierczak K.M."/>
            <person name="Andrzejewski T.M."/>
            <person name="Davidsen T.M."/>
            <person name="Wayne K.J."/>
            <person name="Tettelin H."/>
            <person name="Glass J.I."/>
            <person name="Rusch D."/>
            <person name="Podicherti R."/>
            <person name="Tsui H.-C.T."/>
            <person name="Winkler M.E."/>
        </authorList>
    </citation>
    <scope>NUCLEOTIDE SEQUENCE</scope>
</reference>
<dbReference type="InterPro" id="IPR018974">
    <property type="entry name" value="Tex-like_N"/>
</dbReference>
<dbReference type="AlphaFoldDB" id="A0A382AN26"/>